<dbReference type="AlphaFoldDB" id="A0AAD8Y7Z8"/>
<proteinExistence type="inferred from homology"/>
<evidence type="ECO:0000256" key="9">
    <source>
        <dbReference type="SAM" id="MobiDB-lite"/>
    </source>
</evidence>
<comment type="similarity">
    <text evidence="2">Belongs to the syntaxin family.</text>
</comment>
<evidence type="ECO:0000256" key="8">
    <source>
        <dbReference type="ARBA" id="ARBA00023136"/>
    </source>
</evidence>
<dbReference type="GO" id="GO:0031201">
    <property type="term" value="C:SNARE complex"/>
    <property type="evidence" value="ECO:0007669"/>
    <property type="project" value="TreeGrafter"/>
</dbReference>
<name>A0AAD8Y7Z8_9STRA</name>
<dbReference type="PANTHER" id="PTHR15959:SF0">
    <property type="entry name" value="SYNTAXIN-18"/>
    <property type="match status" value="1"/>
</dbReference>
<keyword evidence="6 10" id="KW-1133">Transmembrane helix</keyword>
<gene>
    <name evidence="12" type="ORF">QTG54_008784</name>
</gene>
<keyword evidence="4 10" id="KW-0812">Transmembrane</keyword>
<feature type="region of interest" description="Disordered" evidence="9">
    <location>
        <begin position="270"/>
        <end position="289"/>
    </location>
</feature>
<feature type="region of interest" description="Disordered" evidence="9">
    <location>
        <begin position="344"/>
        <end position="363"/>
    </location>
</feature>
<dbReference type="Proteomes" id="UP001224775">
    <property type="component" value="Unassembled WGS sequence"/>
</dbReference>
<dbReference type="PANTHER" id="PTHR15959">
    <property type="entry name" value="SYNTAXIN-18"/>
    <property type="match status" value="1"/>
</dbReference>
<feature type="transmembrane region" description="Helical" evidence="10">
    <location>
        <begin position="474"/>
        <end position="491"/>
    </location>
</feature>
<feature type="region of interest" description="Disordered" evidence="9">
    <location>
        <begin position="18"/>
        <end position="53"/>
    </location>
</feature>
<dbReference type="GO" id="GO:0005783">
    <property type="term" value="C:endoplasmic reticulum"/>
    <property type="evidence" value="ECO:0007669"/>
    <property type="project" value="TreeGrafter"/>
</dbReference>
<protein>
    <submittedName>
        <fullName evidence="12">SNARE domain-containing protein</fullName>
    </submittedName>
</protein>
<keyword evidence="13" id="KW-1185">Reference proteome</keyword>
<evidence type="ECO:0000259" key="11">
    <source>
        <dbReference type="PROSITE" id="PS50192"/>
    </source>
</evidence>
<evidence type="ECO:0000256" key="7">
    <source>
        <dbReference type="ARBA" id="ARBA00023054"/>
    </source>
</evidence>
<comment type="subcellular location">
    <subcellularLocation>
        <location evidence="1">Membrane</location>
        <topology evidence="1">Single-pass type IV membrane protein</topology>
    </subcellularLocation>
</comment>
<evidence type="ECO:0000256" key="6">
    <source>
        <dbReference type="ARBA" id="ARBA00022989"/>
    </source>
</evidence>
<feature type="domain" description="T-SNARE coiled-coil homology" evidence="11">
    <location>
        <begin position="401"/>
        <end position="463"/>
    </location>
</feature>
<evidence type="ECO:0000256" key="5">
    <source>
        <dbReference type="ARBA" id="ARBA00022927"/>
    </source>
</evidence>
<reference evidence="12" key="1">
    <citation type="submission" date="2023-06" db="EMBL/GenBank/DDBJ databases">
        <title>Survivors Of The Sea: Transcriptome response of Skeletonema marinoi to long-term dormancy.</title>
        <authorList>
            <person name="Pinder M.I.M."/>
            <person name="Kourtchenko O."/>
            <person name="Robertson E.K."/>
            <person name="Larsson T."/>
            <person name="Maumus F."/>
            <person name="Osuna-Cruz C.M."/>
            <person name="Vancaester E."/>
            <person name="Stenow R."/>
            <person name="Vandepoele K."/>
            <person name="Ploug H."/>
            <person name="Bruchert V."/>
            <person name="Godhe A."/>
            <person name="Topel M."/>
        </authorList>
    </citation>
    <scope>NUCLEOTIDE SEQUENCE</scope>
    <source>
        <strain evidence="12">R05AC</strain>
    </source>
</reference>
<dbReference type="GO" id="GO:0015031">
    <property type="term" value="P:protein transport"/>
    <property type="evidence" value="ECO:0007669"/>
    <property type="project" value="UniProtKB-KW"/>
</dbReference>
<evidence type="ECO:0000256" key="10">
    <source>
        <dbReference type="SAM" id="Phobius"/>
    </source>
</evidence>
<dbReference type="InterPro" id="IPR000727">
    <property type="entry name" value="T_SNARE_dom"/>
</dbReference>
<dbReference type="PROSITE" id="PS50192">
    <property type="entry name" value="T_SNARE"/>
    <property type="match status" value="1"/>
</dbReference>
<keyword evidence="3" id="KW-0813">Transport</keyword>
<dbReference type="Gene3D" id="1.20.5.110">
    <property type="match status" value="1"/>
</dbReference>
<comment type="caution">
    <text evidence="12">The sequence shown here is derived from an EMBL/GenBank/DDBJ whole genome shotgun (WGS) entry which is preliminary data.</text>
</comment>
<dbReference type="SUPFAM" id="SSF58038">
    <property type="entry name" value="SNARE fusion complex"/>
    <property type="match status" value="1"/>
</dbReference>
<keyword evidence="8 10" id="KW-0472">Membrane</keyword>
<evidence type="ECO:0000256" key="3">
    <source>
        <dbReference type="ARBA" id="ARBA00022448"/>
    </source>
</evidence>
<evidence type="ECO:0000256" key="4">
    <source>
        <dbReference type="ARBA" id="ARBA00022692"/>
    </source>
</evidence>
<evidence type="ECO:0000313" key="12">
    <source>
        <dbReference type="EMBL" id="KAK1740689.1"/>
    </source>
</evidence>
<dbReference type="EMBL" id="JATAAI010000015">
    <property type="protein sequence ID" value="KAK1740689.1"/>
    <property type="molecule type" value="Genomic_DNA"/>
</dbReference>
<sequence length="493" mass="55498">MAAAQDRTREWEAISHDIFMGRDPQKHHHHIPEEEDYDTDSTASDEYSDNNDGFGYSSSPEYLAINLIAMIHDDQDDDQFDNDANIDSWMQAALALSASINEVSLMIESKSASYLNCTSDTFHIFFGHHDNHNNNDNDYGDETTTSNADRSILETTVASFAAGMAKQIESLRQTVVVEGDHPFINSADDNNELDEATQRLKWANGPIGHRAGIASCLMQRLKSEIMDPMTTLTSQREKSQSRGNYSMDEPTKIAQNPLLGFFSGATLDVTERSNHHPPPPAPWELGDHDPEQEKYERDQEQEEFLRIYGETDNTPTNASSLESIITNTFPPLSVLELLDTPTPQVKSNTQHDEPPVPKILSPPPPAVQQFKKIPDVMMPPQQHNEEEHMDQLQRESATLLATYQHSDLEGVQKVERSMTEITQLLSRFTDLITEQQEDIFMIHDQAIKSKENVDKGQDQLVDAVARGKKSTHPMATFIVLAAVLLLLFNWITP</sequence>
<keyword evidence="5" id="KW-0653">Protein transport</keyword>
<organism evidence="12 13">
    <name type="scientific">Skeletonema marinoi</name>
    <dbReference type="NCBI Taxonomy" id="267567"/>
    <lineage>
        <taxon>Eukaryota</taxon>
        <taxon>Sar</taxon>
        <taxon>Stramenopiles</taxon>
        <taxon>Ochrophyta</taxon>
        <taxon>Bacillariophyta</taxon>
        <taxon>Coscinodiscophyceae</taxon>
        <taxon>Thalassiosirophycidae</taxon>
        <taxon>Thalassiosirales</taxon>
        <taxon>Skeletonemataceae</taxon>
        <taxon>Skeletonema</taxon>
        <taxon>Skeletonema marinoi-dohrnii complex</taxon>
    </lineage>
</organism>
<evidence type="ECO:0000256" key="2">
    <source>
        <dbReference type="ARBA" id="ARBA00009063"/>
    </source>
</evidence>
<evidence type="ECO:0000313" key="13">
    <source>
        <dbReference type="Proteomes" id="UP001224775"/>
    </source>
</evidence>
<keyword evidence="7" id="KW-0175">Coiled coil</keyword>
<dbReference type="GO" id="GO:0006890">
    <property type="term" value="P:retrograde vesicle-mediated transport, Golgi to endoplasmic reticulum"/>
    <property type="evidence" value="ECO:0007669"/>
    <property type="project" value="TreeGrafter"/>
</dbReference>
<evidence type="ECO:0000256" key="1">
    <source>
        <dbReference type="ARBA" id="ARBA00004211"/>
    </source>
</evidence>
<accession>A0AAD8Y7Z8</accession>